<sequence>MLFSKETPWRRLEGMSFGLFSADEIRKLSVKSITNSQLLDNVGNAAANGLYDLALGPADNKEICSTCMQDYTSCPGHFGLLDLPLPVYNPMFFDKLYLLIRGSCLGCHMLKCPRTAVHLLLGQLKLLDVGAMKEVYELENVLNQLLEVDAKPSGIEIQEALEAFITPILKASDDKQHTAPIKHICEKKSSLINSFWRVYMGPRKCPNCRASRVTVRREHNSKLIIIHGSSTASTEKDDDSLITKRGFLTPSLLREHVIKLWEKEGFFLKHLFSGFDMNNSEKGFSPEVFFLELLVVPPCRYRPVNRLGDQMFTNGQTVNLQAVLKDNFIIQKLLALIAAEKTNATEDTQTEMEQSTEISQIDQTFLTGIQGLTLTDKLYNMWIRLQSHVNIVFDSDMDKLMTEKFPGIRQLLEKKEGLFRKHMMGKRVDYAARSVICPDMYIGTNEIGIPMVFATKLTYPQPVTPWNVKELRQAVLNGPSIHPGASMVINEDGSRTILSSSNLTQREAVAKQLLTPSTGQHRIPMKIVNRHIINGDVLLLNRQPTLHRPSIQAHCARILPGEKVLRLHYANCKAYNADFDGDEMNAHFPQSELGRAEAYTLVSTDQQYLVPKDGKPLAGLIQDHMVSGASMTIRGCFFTRDQYTALVYRGLTDKIGRVKLLPPALFKPVPLWTGKQVVSTLLLNVIPENSIPLNLMGKAKIPSKAWVKEPPRAVPGYKPETMCESQVVIRQGELLLGVLDKAHYGSSAYGLVHCCYELYGGETSGKLLSCLARLFTAYLQLYRGFTLGVEDILVKDGANKQRRKIIQKSVTCGSKALQAAFNLLAAAGDTEARERWQDAHLNTDQRDFNMVDLKFKEEVNQVNNNINKVCMPLGLHRSFPENNLQLMVQSGAKGSTVNTMQISCLLGQIELEGRRPPLMPSGKSLPCFQPYEPQPRSGGFVTGRFLTGIKPPEFFFHCMAGREGLVDTAVKTSRSVDVIETFRSVEKRSQKSRVFKLTFHFLPPERYQQDKLLTPNEILQFMEQKFFRMLLEAIKKLSAKLAAVNVVDTRKAMASDNDRDAGAIDDADEETENNRIVDDEANEGDTDATDSRRKEKQEEEVSEFTLCLNIYSCSYSPNQHIRMIPEGLGDTVMALTMVLPLTKVHFDLTSVVVKQAQNAIIMETKGITRCLLNEVTIKEGKKQMVLNTEGINMHEMFKHADVSPVQPNVGRINARAYPALDQRGGPAEILVRP</sequence>
<evidence type="ECO:0000256" key="3">
    <source>
        <dbReference type="ARBA" id="ARBA00004604"/>
    </source>
</evidence>
<dbReference type="InterPro" id="IPR006592">
    <property type="entry name" value="RNA_pol_N"/>
</dbReference>
<dbReference type="GO" id="GO:0006351">
    <property type="term" value="P:DNA-templated transcription"/>
    <property type="evidence" value="ECO:0007669"/>
    <property type="project" value="InterPro"/>
</dbReference>
<evidence type="ECO:0000256" key="5">
    <source>
        <dbReference type="ARBA" id="ARBA00022454"/>
    </source>
</evidence>
<dbReference type="FunFam" id="1.10.132.30:FF:000004">
    <property type="entry name" value="DNA-directed RNA polymerase subunit"/>
    <property type="match status" value="1"/>
</dbReference>
<evidence type="ECO:0000259" key="19">
    <source>
        <dbReference type="SMART" id="SM00663"/>
    </source>
</evidence>
<dbReference type="InterPro" id="IPR042102">
    <property type="entry name" value="RNA_pol_Rpb1_3_sf"/>
</dbReference>
<dbReference type="InterPro" id="IPR044893">
    <property type="entry name" value="RNA_pol_Rpb1_clamp_domain"/>
</dbReference>
<evidence type="ECO:0000313" key="21">
    <source>
        <dbReference type="Proteomes" id="UP000472262"/>
    </source>
</evidence>
<feature type="compositionally biased region" description="Acidic residues" evidence="18">
    <location>
        <begin position="1079"/>
        <end position="1088"/>
    </location>
</feature>
<dbReference type="SUPFAM" id="SSF64484">
    <property type="entry name" value="beta and beta-prime subunits of DNA dependent RNA-polymerase"/>
    <property type="match status" value="1"/>
</dbReference>
<evidence type="ECO:0000256" key="12">
    <source>
        <dbReference type="ARBA" id="ARBA00022842"/>
    </source>
</evidence>
<evidence type="ECO:0000256" key="16">
    <source>
        <dbReference type="ARBA" id="ARBA00065144"/>
    </source>
</evidence>
<comment type="subunit">
    <text evidence="16">Component of the RNA polymerase I (Pol I) complex consisting of 13 subunits: a ten-subunit catalytic core composed of POLR1A/RPA1, POLR1B/RPA2, POLR1C/RPAC1, POLR1D/RPAC2, POLR1H/RPA12, POLR2E/RPABC1, POLR2F/RPABC2, POLR2H/RPABC3, POLR2K/RPABC4 and POLR2L/RPABC5; a mobile stalk subunit POLR1F/RPA43 protruding from the core and additional subunits homologous to general transcription factors POLR1E/RPA49 and POLR1G/RPA34. Part of Pol I pre-initiation complex (PIC), in which Pol I core assembles with RRN3 and promoter-bound UTBF and SL1/TIF-IB complex. Interacts (via dock II domain) with TOP2A; this interaction may assist Pol I transcription initiation by releasing supercoils occurring during DNA unwinding. Interacts with CAVIN1; this interaction induces the dissociation of Pol I complex paused at rDNA terminator sequences. Interacts with MYO1C. Interacts with ERBB2. Interacts with DDX11. Interacts with RECQL5.</text>
</comment>
<comment type="subcellular location">
    <subcellularLocation>
        <location evidence="2">Chromosome</location>
    </subcellularLocation>
    <subcellularLocation>
        <location evidence="3">Nucleus</location>
        <location evidence="3">Nucleolus</location>
    </subcellularLocation>
</comment>
<dbReference type="SMART" id="SM00663">
    <property type="entry name" value="RPOLA_N"/>
    <property type="match status" value="1"/>
</dbReference>
<evidence type="ECO:0000256" key="1">
    <source>
        <dbReference type="ARBA" id="ARBA00001946"/>
    </source>
</evidence>
<dbReference type="Pfam" id="PF04997">
    <property type="entry name" value="RNA_pol_Rpb1_1"/>
    <property type="match status" value="1"/>
</dbReference>
<evidence type="ECO:0000256" key="15">
    <source>
        <dbReference type="ARBA" id="ARBA00047768"/>
    </source>
</evidence>
<dbReference type="Proteomes" id="UP000472262">
    <property type="component" value="Unassembled WGS sequence"/>
</dbReference>
<dbReference type="InParanoid" id="A0A672JWZ7"/>
<reference evidence="20" key="1">
    <citation type="submission" date="2025-08" db="UniProtKB">
        <authorList>
            <consortium name="Ensembl"/>
        </authorList>
    </citation>
    <scope>IDENTIFICATION</scope>
</reference>
<comment type="similarity">
    <text evidence="4 17">Belongs to the RNA polymerase beta' chain family.</text>
</comment>
<dbReference type="Ensembl" id="ENSSGRT00000001099.1">
    <property type="protein sequence ID" value="ENSSGRP00000001006.1"/>
    <property type="gene ID" value="ENSSGRG00000000627.1"/>
</dbReference>
<reference evidence="20" key="2">
    <citation type="submission" date="2025-09" db="UniProtKB">
        <authorList>
            <consortium name="Ensembl"/>
        </authorList>
    </citation>
    <scope>IDENTIFICATION</scope>
</reference>
<evidence type="ECO:0000256" key="13">
    <source>
        <dbReference type="ARBA" id="ARBA00023163"/>
    </source>
</evidence>
<keyword evidence="12" id="KW-0460">Magnesium</keyword>
<accession>A0A672JWZ7</accession>
<comment type="function">
    <text evidence="17">DNA-dependent RNA polymerase catalyzes the transcription of DNA into RNA using the four ribonucleoside triphosphates as substrates.</text>
</comment>
<keyword evidence="14" id="KW-0539">Nucleus</keyword>
<evidence type="ECO:0000256" key="9">
    <source>
        <dbReference type="ARBA" id="ARBA00022695"/>
    </source>
</evidence>
<evidence type="ECO:0000313" key="20">
    <source>
        <dbReference type="Ensembl" id="ENSSGRP00000001006.1"/>
    </source>
</evidence>
<dbReference type="CDD" id="cd01435">
    <property type="entry name" value="RNAP_I_RPA1_N"/>
    <property type="match status" value="1"/>
</dbReference>
<dbReference type="FunFam" id="1.10.274.100:FF:000004">
    <property type="entry name" value="DNA-directed RNA polymerase subunit"/>
    <property type="match status" value="1"/>
</dbReference>
<proteinExistence type="inferred from homology"/>
<dbReference type="PANTHER" id="PTHR19376:SF11">
    <property type="entry name" value="DNA-DIRECTED RNA POLYMERASE I SUBUNIT RPA1"/>
    <property type="match status" value="1"/>
</dbReference>
<dbReference type="Gene3D" id="2.40.40.20">
    <property type="match status" value="1"/>
</dbReference>
<dbReference type="Gene3D" id="1.10.274.100">
    <property type="entry name" value="RNA polymerase Rpb1, domain 3"/>
    <property type="match status" value="1"/>
</dbReference>
<dbReference type="Pfam" id="PF04998">
    <property type="entry name" value="RNA_pol_Rpb1_5"/>
    <property type="match status" value="1"/>
</dbReference>
<evidence type="ECO:0000256" key="11">
    <source>
        <dbReference type="ARBA" id="ARBA00022833"/>
    </source>
</evidence>
<dbReference type="Gene3D" id="3.30.1490.180">
    <property type="entry name" value="RNA polymerase ii"/>
    <property type="match status" value="1"/>
</dbReference>
<dbReference type="GO" id="GO:0003899">
    <property type="term" value="F:DNA-directed RNA polymerase activity"/>
    <property type="evidence" value="ECO:0007669"/>
    <property type="project" value="UniProtKB-EC"/>
</dbReference>
<keyword evidence="5" id="KW-0158">Chromosome</keyword>
<evidence type="ECO:0000256" key="17">
    <source>
        <dbReference type="RuleBase" id="RU004279"/>
    </source>
</evidence>
<dbReference type="InterPro" id="IPR007081">
    <property type="entry name" value="RNA_pol_Rpb1_5"/>
</dbReference>
<dbReference type="GO" id="GO:0005736">
    <property type="term" value="C:RNA polymerase I complex"/>
    <property type="evidence" value="ECO:0007669"/>
    <property type="project" value="TreeGrafter"/>
</dbReference>
<dbReference type="EC" id="2.7.7.6" evidence="17"/>
<organism evidence="20 21">
    <name type="scientific">Sinocyclocheilus grahami</name>
    <name type="common">Dianchi golden-line fish</name>
    <name type="synonym">Barbus grahami</name>
    <dbReference type="NCBI Taxonomy" id="75366"/>
    <lineage>
        <taxon>Eukaryota</taxon>
        <taxon>Metazoa</taxon>
        <taxon>Chordata</taxon>
        <taxon>Craniata</taxon>
        <taxon>Vertebrata</taxon>
        <taxon>Euteleostomi</taxon>
        <taxon>Actinopterygii</taxon>
        <taxon>Neopterygii</taxon>
        <taxon>Teleostei</taxon>
        <taxon>Ostariophysi</taxon>
        <taxon>Cypriniformes</taxon>
        <taxon>Cyprinidae</taxon>
        <taxon>Cyprininae</taxon>
        <taxon>Sinocyclocheilus</taxon>
    </lineage>
</organism>
<dbReference type="InterPro" id="IPR015699">
    <property type="entry name" value="DNA-dir_RNA_pol1_lsu_N"/>
</dbReference>
<dbReference type="Gene3D" id="4.10.860.120">
    <property type="entry name" value="RNA polymerase II, clamp domain"/>
    <property type="match status" value="1"/>
</dbReference>
<evidence type="ECO:0000256" key="4">
    <source>
        <dbReference type="ARBA" id="ARBA00006460"/>
    </source>
</evidence>
<dbReference type="PANTHER" id="PTHR19376">
    <property type="entry name" value="DNA-DIRECTED RNA POLYMERASE"/>
    <property type="match status" value="1"/>
</dbReference>
<evidence type="ECO:0000256" key="14">
    <source>
        <dbReference type="ARBA" id="ARBA00023242"/>
    </source>
</evidence>
<dbReference type="InterPro" id="IPR007080">
    <property type="entry name" value="RNA_pol_Rpb1_1"/>
</dbReference>
<evidence type="ECO:0000256" key="2">
    <source>
        <dbReference type="ARBA" id="ARBA00004286"/>
    </source>
</evidence>
<evidence type="ECO:0000256" key="7">
    <source>
        <dbReference type="ARBA" id="ARBA00022553"/>
    </source>
</evidence>
<feature type="region of interest" description="Disordered" evidence="18">
    <location>
        <begin position="1055"/>
        <end position="1097"/>
    </location>
</feature>
<dbReference type="InterPro" id="IPR000722">
    <property type="entry name" value="RNA_pol_asu"/>
</dbReference>
<dbReference type="InterPro" id="IPR045867">
    <property type="entry name" value="DNA-dir_RpoC_beta_prime"/>
</dbReference>
<keyword evidence="6 17" id="KW-0240">DNA-directed RNA polymerase</keyword>
<evidence type="ECO:0000256" key="18">
    <source>
        <dbReference type="SAM" id="MobiDB-lite"/>
    </source>
</evidence>
<keyword evidence="13 17" id="KW-0804">Transcription</keyword>
<dbReference type="Pfam" id="PF05000">
    <property type="entry name" value="RNA_pol_Rpb1_4"/>
    <property type="match status" value="1"/>
</dbReference>
<dbReference type="GO" id="GO:0005694">
    <property type="term" value="C:chromosome"/>
    <property type="evidence" value="ECO:0007669"/>
    <property type="project" value="UniProtKB-SubCell"/>
</dbReference>
<dbReference type="FunFam" id="3.30.1490.180:FF:000003">
    <property type="entry name" value="DNA-directed RNA polymerase subunit"/>
    <property type="match status" value="1"/>
</dbReference>
<evidence type="ECO:0000256" key="10">
    <source>
        <dbReference type="ARBA" id="ARBA00022723"/>
    </source>
</evidence>
<keyword evidence="21" id="KW-1185">Reference proteome</keyword>
<dbReference type="GO" id="GO:0003677">
    <property type="term" value="F:DNA binding"/>
    <property type="evidence" value="ECO:0007669"/>
    <property type="project" value="InterPro"/>
</dbReference>
<dbReference type="InterPro" id="IPR007066">
    <property type="entry name" value="RNA_pol_Rpb1_3"/>
</dbReference>
<dbReference type="Gene3D" id="1.10.132.30">
    <property type="match status" value="1"/>
</dbReference>
<dbReference type="InterPro" id="IPR007083">
    <property type="entry name" value="RNA_pol_Rpb1_4"/>
</dbReference>
<keyword evidence="10" id="KW-0479">Metal-binding</keyword>
<feature type="domain" description="RNA polymerase N-terminal" evidence="19">
    <location>
        <begin position="287"/>
        <end position="632"/>
    </location>
</feature>
<protein>
    <recommendedName>
        <fullName evidence="17">DNA-directed RNA polymerase subunit</fullName>
        <ecNumber evidence="17">2.7.7.6</ecNumber>
    </recommendedName>
</protein>
<dbReference type="GO" id="GO:0046872">
    <property type="term" value="F:metal ion binding"/>
    <property type="evidence" value="ECO:0007669"/>
    <property type="project" value="UniProtKB-KW"/>
</dbReference>
<evidence type="ECO:0000256" key="8">
    <source>
        <dbReference type="ARBA" id="ARBA00022679"/>
    </source>
</evidence>
<gene>
    <name evidence="20" type="primary">LOC107558039</name>
</gene>
<keyword evidence="7" id="KW-0597">Phosphoprotein</keyword>
<keyword evidence="11" id="KW-0862">Zinc</keyword>
<dbReference type="AlphaFoldDB" id="A0A672JWZ7"/>
<dbReference type="FunFam" id="2.40.40.20:FF:000019">
    <property type="entry name" value="DNA-directed RNA polymerase II subunit RPB1"/>
    <property type="match status" value="1"/>
</dbReference>
<dbReference type="Pfam" id="PF00623">
    <property type="entry name" value="RNA_pol_Rpb1_2"/>
    <property type="match status" value="1"/>
</dbReference>
<keyword evidence="9 17" id="KW-0548">Nucleotidyltransferase</keyword>
<keyword evidence="8 17" id="KW-0808">Transferase</keyword>
<dbReference type="OMA" id="YSPESMC"/>
<name>A0A672JWZ7_SINGR</name>
<dbReference type="Gene3D" id="3.30.70.2850">
    <property type="match status" value="1"/>
</dbReference>
<dbReference type="InterPro" id="IPR038120">
    <property type="entry name" value="Rpb1_funnel_sf"/>
</dbReference>
<comment type="cofactor">
    <cofactor evidence="1">
        <name>Mg(2+)</name>
        <dbReference type="ChEBI" id="CHEBI:18420"/>
    </cofactor>
</comment>
<dbReference type="FunFam" id="4.10.860.120:FF:000006">
    <property type="entry name" value="DNA-directed RNA polymerase subunit"/>
    <property type="match status" value="1"/>
</dbReference>
<evidence type="ECO:0000256" key="6">
    <source>
        <dbReference type="ARBA" id="ARBA00022478"/>
    </source>
</evidence>
<dbReference type="Pfam" id="PF04983">
    <property type="entry name" value="RNA_pol_Rpb1_3"/>
    <property type="match status" value="1"/>
</dbReference>
<comment type="catalytic activity">
    <reaction evidence="15">
        <text>RNA(n) + a ribonucleoside 5'-triphosphate = RNA(n+1) + diphosphate</text>
        <dbReference type="Rhea" id="RHEA:21248"/>
        <dbReference type="Rhea" id="RHEA-COMP:14527"/>
        <dbReference type="Rhea" id="RHEA-COMP:17342"/>
        <dbReference type="ChEBI" id="CHEBI:33019"/>
        <dbReference type="ChEBI" id="CHEBI:61557"/>
        <dbReference type="ChEBI" id="CHEBI:140395"/>
        <dbReference type="EC" id="2.7.7.6"/>
    </reaction>
    <physiologicalReaction direction="left-to-right" evidence="15">
        <dbReference type="Rhea" id="RHEA:21249"/>
    </physiologicalReaction>
</comment>